<name>A0ABS1WIH1_9FLAO</name>
<feature type="coiled-coil region" evidence="1">
    <location>
        <begin position="307"/>
        <end position="334"/>
    </location>
</feature>
<accession>A0ABS1WIH1</accession>
<dbReference type="Pfam" id="PF03793">
    <property type="entry name" value="PASTA"/>
    <property type="match status" value="1"/>
</dbReference>
<evidence type="ECO:0000256" key="1">
    <source>
        <dbReference type="SAM" id="Coils"/>
    </source>
</evidence>
<keyword evidence="1" id="KW-0175">Coiled coil</keyword>
<feature type="domain" description="PASTA" evidence="2">
    <location>
        <begin position="467"/>
        <end position="533"/>
    </location>
</feature>
<gene>
    <name evidence="3" type="ORF">JAO71_03825</name>
</gene>
<reference evidence="3 4" key="1">
    <citation type="submission" date="2020-12" db="EMBL/GenBank/DDBJ databases">
        <title>Olleya sediminilitoris sp. nov., isolated from a tidal flat.</title>
        <authorList>
            <person name="Park S."/>
            <person name="Yoon J.-H."/>
        </authorList>
    </citation>
    <scope>NUCLEOTIDE SEQUENCE [LARGE SCALE GENOMIC DNA]</scope>
    <source>
        <strain evidence="3 4">YSTF-M6</strain>
    </source>
</reference>
<dbReference type="PROSITE" id="PS51178">
    <property type="entry name" value="PASTA"/>
    <property type="match status" value="1"/>
</dbReference>
<dbReference type="Gene3D" id="1.10.287.1490">
    <property type="match status" value="1"/>
</dbReference>
<keyword evidence="4" id="KW-1185">Reference proteome</keyword>
<organism evidence="3 4">
    <name type="scientific">Olleya sediminilitoris</name>
    <dbReference type="NCBI Taxonomy" id="2795739"/>
    <lineage>
        <taxon>Bacteria</taxon>
        <taxon>Pseudomonadati</taxon>
        <taxon>Bacteroidota</taxon>
        <taxon>Flavobacteriia</taxon>
        <taxon>Flavobacteriales</taxon>
        <taxon>Flavobacteriaceae</taxon>
    </lineage>
</organism>
<dbReference type="EMBL" id="JAEMEF010000002">
    <property type="protein sequence ID" value="MBL7558924.1"/>
    <property type="molecule type" value="Genomic_DNA"/>
</dbReference>
<protein>
    <submittedName>
        <fullName evidence="3">PASTA domain-containing protein</fullName>
    </submittedName>
</protein>
<evidence type="ECO:0000313" key="4">
    <source>
        <dbReference type="Proteomes" id="UP000605013"/>
    </source>
</evidence>
<feature type="coiled-coil region" evidence="1">
    <location>
        <begin position="213"/>
        <end position="268"/>
    </location>
</feature>
<dbReference type="Proteomes" id="UP000605013">
    <property type="component" value="Unassembled WGS sequence"/>
</dbReference>
<evidence type="ECO:0000259" key="2">
    <source>
        <dbReference type="PROSITE" id="PS51178"/>
    </source>
</evidence>
<dbReference type="RefSeq" id="WP_202998989.1">
    <property type="nucleotide sequence ID" value="NZ_JAEMEF010000002.1"/>
</dbReference>
<dbReference type="SMART" id="SM00740">
    <property type="entry name" value="PASTA"/>
    <property type="match status" value="1"/>
</dbReference>
<proteinExistence type="predicted"/>
<dbReference type="Gene3D" id="3.30.10.20">
    <property type="match status" value="1"/>
</dbReference>
<dbReference type="CDD" id="cd06577">
    <property type="entry name" value="PASTA_pknB"/>
    <property type="match status" value="1"/>
</dbReference>
<dbReference type="InterPro" id="IPR005543">
    <property type="entry name" value="PASTA_dom"/>
</dbReference>
<comment type="caution">
    <text evidence="3">The sequence shown here is derived from an EMBL/GenBank/DDBJ whole genome shotgun (WGS) entry which is preliminary data.</text>
</comment>
<evidence type="ECO:0000313" key="3">
    <source>
        <dbReference type="EMBL" id="MBL7558924.1"/>
    </source>
</evidence>
<sequence length="535" mass="60154">MPLSKLKHIRIDFSLYDEKNKPKAKLPIFIQYYEVTTNAWISIYVADIVKGVLSIEETTKSRAKALLSFFKILKNNQIPELRIIAQKTLYTLDQFQVLTSLYAFHFDEEQSVLHFDFGTAYLLPEAILKEQQGFTDFIVVTSPYSFAYDNQLLDKSLQQCLTKTKTLEASLAKTKTQLTAKQKQYTEVANTLKTATKTHTDLSQAHTDLEANFKSLATDAKDCQEEKEALQAALNDAQQALEALHEKNTKLQTQNESLTTSLNEAKQDIERLTPFEGLYEASQKEYAALNGNYTESIQALEHCAKGYTALQEAYAQLQKEQQDCLEQLETCSAEKAQSDKERLEANAALDALNTKYNTAVEHLGNKTEEVAQLQLKIDELSKEVAFDLRPMPVSGVYTNIVNEIQLADNLNNSDYKLSNIQLKIKSLVNRDQDGVNLQFLNHETAKEINGNSISEVVLDIESAPRAVSEPGKLPNLIGFTETAVRRILSNQGLRLNPVYQKQSTVPSGESFKQSPAVNSTIQNNQLITVIFSKNE</sequence>